<evidence type="ECO:0000313" key="2">
    <source>
        <dbReference type="EMBL" id="KKN10062.1"/>
    </source>
</evidence>
<keyword evidence="1" id="KW-1133">Transmembrane helix</keyword>
<evidence type="ECO:0000256" key="1">
    <source>
        <dbReference type="SAM" id="Phobius"/>
    </source>
</evidence>
<keyword evidence="1" id="KW-0472">Membrane</keyword>
<organism evidence="2">
    <name type="scientific">marine sediment metagenome</name>
    <dbReference type="NCBI Taxonomy" id="412755"/>
    <lineage>
        <taxon>unclassified sequences</taxon>
        <taxon>metagenomes</taxon>
        <taxon>ecological metagenomes</taxon>
    </lineage>
</organism>
<accession>A0A0F9NDK3</accession>
<protein>
    <submittedName>
        <fullName evidence="2">Uncharacterized protein</fullName>
    </submittedName>
</protein>
<proteinExistence type="predicted"/>
<gene>
    <name evidence="2" type="ORF">LCGC14_1040260</name>
</gene>
<feature type="transmembrane region" description="Helical" evidence="1">
    <location>
        <begin position="15"/>
        <end position="36"/>
    </location>
</feature>
<sequence>MTRELIIMETRGGDAWIATIAAVVGLWIGIITDRWVAEGKLEDATRIELEESGKGPGAEGKFRLCETG</sequence>
<comment type="caution">
    <text evidence="2">The sequence shown here is derived from an EMBL/GenBank/DDBJ whole genome shotgun (WGS) entry which is preliminary data.</text>
</comment>
<keyword evidence="1" id="KW-0812">Transmembrane</keyword>
<dbReference type="AlphaFoldDB" id="A0A0F9NDK3"/>
<dbReference type="EMBL" id="LAZR01004280">
    <property type="protein sequence ID" value="KKN10062.1"/>
    <property type="molecule type" value="Genomic_DNA"/>
</dbReference>
<name>A0A0F9NDK3_9ZZZZ</name>
<reference evidence="2" key="1">
    <citation type="journal article" date="2015" name="Nature">
        <title>Complex archaea that bridge the gap between prokaryotes and eukaryotes.</title>
        <authorList>
            <person name="Spang A."/>
            <person name="Saw J.H."/>
            <person name="Jorgensen S.L."/>
            <person name="Zaremba-Niedzwiedzka K."/>
            <person name="Martijn J."/>
            <person name="Lind A.E."/>
            <person name="van Eijk R."/>
            <person name="Schleper C."/>
            <person name="Guy L."/>
            <person name="Ettema T.J."/>
        </authorList>
    </citation>
    <scope>NUCLEOTIDE SEQUENCE</scope>
</reference>